<protein>
    <submittedName>
        <fullName evidence="1">Uncharacterized protein</fullName>
    </submittedName>
</protein>
<name>A0ABV3GLD3_MICGL</name>
<gene>
    <name evidence="1" type="ORF">AB0I59_26175</name>
</gene>
<accession>A0ABV3GLD3</accession>
<sequence>MSAGMVRLGVGTRLVYDGEAVEVIEMVATAAGNEVVLKDRLGRMLRIAVKELLFSDRARVVPDGPGPSPADEEDVASAVLSRLSPAERQRLLERVEHVREVRMWNAT</sequence>
<keyword evidence="2" id="KW-1185">Reference proteome</keyword>
<reference evidence="1 2" key="1">
    <citation type="submission" date="2024-06" db="EMBL/GenBank/DDBJ databases">
        <title>The Natural Products Discovery Center: Release of the First 8490 Sequenced Strains for Exploring Actinobacteria Biosynthetic Diversity.</title>
        <authorList>
            <person name="Kalkreuter E."/>
            <person name="Kautsar S.A."/>
            <person name="Yang D."/>
            <person name="Bader C.D."/>
            <person name="Teijaro C.N."/>
            <person name="Fluegel L."/>
            <person name="Davis C.M."/>
            <person name="Simpson J.R."/>
            <person name="Lauterbach L."/>
            <person name="Steele A.D."/>
            <person name="Gui C."/>
            <person name="Meng S."/>
            <person name="Li G."/>
            <person name="Viehrig K."/>
            <person name="Ye F."/>
            <person name="Su P."/>
            <person name="Kiefer A.F."/>
            <person name="Nichols A."/>
            <person name="Cepeda A.J."/>
            <person name="Yan W."/>
            <person name="Fan B."/>
            <person name="Jiang Y."/>
            <person name="Adhikari A."/>
            <person name="Zheng C.-J."/>
            <person name="Schuster L."/>
            <person name="Cowan T.M."/>
            <person name="Smanski M.J."/>
            <person name="Chevrette M.G."/>
            <person name="De Carvalho L.P.S."/>
            <person name="Shen B."/>
        </authorList>
    </citation>
    <scope>NUCLEOTIDE SEQUENCE [LARGE SCALE GENOMIC DNA]</scope>
    <source>
        <strain evidence="1 2">NPDC050100</strain>
    </source>
</reference>
<proteinExistence type="predicted"/>
<organism evidence="1 2">
    <name type="scientific">Microtetraspora glauca</name>
    <dbReference type="NCBI Taxonomy" id="1996"/>
    <lineage>
        <taxon>Bacteria</taxon>
        <taxon>Bacillati</taxon>
        <taxon>Actinomycetota</taxon>
        <taxon>Actinomycetes</taxon>
        <taxon>Streptosporangiales</taxon>
        <taxon>Streptosporangiaceae</taxon>
        <taxon>Microtetraspora</taxon>
    </lineage>
</organism>
<evidence type="ECO:0000313" key="2">
    <source>
        <dbReference type="Proteomes" id="UP001551675"/>
    </source>
</evidence>
<evidence type="ECO:0000313" key="1">
    <source>
        <dbReference type="EMBL" id="MEV0972102.1"/>
    </source>
</evidence>
<dbReference type="RefSeq" id="WP_358136918.1">
    <property type="nucleotide sequence ID" value="NZ_JBFALK010000015.1"/>
</dbReference>
<comment type="caution">
    <text evidence="1">The sequence shown here is derived from an EMBL/GenBank/DDBJ whole genome shotgun (WGS) entry which is preliminary data.</text>
</comment>
<dbReference type="Proteomes" id="UP001551675">
    <property type="component" value="Unassembled WGS sequence"/>
</dbReference>
<dbReference type="EMBL" id="JBFALK010000015">
    <property type="protein sequence ID" value="MEV0972102.1"/>
    <property type="molecule type" value="Genomic_DNA"/>
</dbReference>